<sequence>MKLQHYILISIFPLGILFYFIVFEIKWQNSVLDIPNQQNDKIINMMNIAIDKEIDNHTKSSFSPGLIPESRQSTIDFLKQIKSIESYTRYGVESSRARNNLELKIVFNNGKEVSEVYTGQTCSSYIPCLLIKAELKDGKAVKVFTNGLEKKGSPDWISNDLNLLIDKSISYDIQQNPTHYFPPSKTQSDFEKEWENQK</sequence>
<accession>A0ABW8Y0T7</accession>
<keyword evidence="3" id="KW-1185">Reference proteome</keyword>
<organism evidence="2 3">
    <name type="scientific">Chryseobacterium terrae</name>
    <dbReference type="NCBI Taxonomy" id="3163299"/>
    <lineage>
        <taxon>Bacteria</taxon>
        <taxon>Pseudomonadati</taxon>
        <taxon>Bacteroidota</taxon>
        <taxon>Flavobacteriia</taxon>
        <taxon>Flavobacteriales</taxon>
        <taxon>Weeksellaceae</taxon>
        <taxon>Chryseobacterium group</taxon>
        <taxon>Chryseobacterium</taxon>
    </lineage>
</organism>
<feature type="transmembrane region" description="Helical" evidence="1">
    <location>
        <begin position="6"/>
        <end position="23"/>
    </location>
</feature>
<evidence type="ECO:0000313" key="3">
    <source>
        <dbReference type="Proteomes" id="UP001629058"/>
    </source>
</evidence>
<keyword evidence="1" id="KW-0812">Transmembrane</keyword>
<proteinExistence type="predicted"/>
<keyword evidence="1" id="KW-1133">Transmembrane helix</keyword>
<reference evidence="2 3" key="1">
    <citation type="submission" date="2024-06" db="EMBL/GenBank/DDBJ databases">
        <authorList>
            <person name="Kaempfer P."/>
            <person name="Viver T."/>
        </authorList>
    </citation>
    <scope>NUCLEOTIDE SEQUENCE [LARGE SCALE GENOMIC DNA]</scope>
    <source>
        <strain evidence="2 3">ST-37</strain>
    </source>
</reference>
<dbReference type="RefSeq" id="WP_408088547.1">
    <property type="nucleotide sequence ID" value="NZ_JBELPY010000002.1"/>
</dbReference>
<gene>
    <name evidence="2" type="ORF">ABS765_05980</name>
</gene>
<evidence type="ECO:0000256" key="1">
    <source>
        <dbReference type="SAM" id="Phobius"/>
    </source>
</evidence>
<evidence type="ECO:0000313" key="2">
    <source>
        <dbReference type="EMBL" id="MFL9833573.1"/>
    </source>
</evidence>
<keyword evidence="1" id="KW-0472">Membrane</keyword>
<dbReference type="Proteomes" id="UP001629058">
    <property type="component" value="Unassembled WGS sequence"/>
</dbReference>
<name>A0ABW8Y0T7_9FLAO</name>
<comment type="caution">
    <text evidence="2">The sequence shown here is derived from an EMBL/GenBank/DDBJ whole genome shotgun (WGS) entry which is preliminary data.</text>
</comment>
<dbReference type="EMBL" id="JBELPY010000002">
    <property type="protein sequence ID" value="MFL9833573.1"/>
    <property type="molecule type" value="Genomic_DNA"/>
</dbReference>
<protein>
    <submittedName>
        <fullName evidence="2">Uncharacterized protein</fullName>
    </submittedName>
</protein>